<dbReference type="KEGG" id="vg:28802399"/>
<evidence type="ECO:0000313" key="1">
    <source>
        <dbReference type="EMBL" id="AMR57258.1"/>
    </source>
</evidence>
<reference evidence="1 2" key="1">
    <citation type="journal article" date="2016" name="Front. Microbiol.">
        <title>Characterization of Novel Bacteriophages for Biocontrol of Bacterial Blight in Leek Caused by Pseudomonas syringae pv. porri.</title>
        <authorList>
            <person name="Rombouts S."/>
            <person name="Lavigne R."/>
        </authorList>
    </citation>
    <scope>NUCLEOTIDE SEQUENCE [LARGE SCALE GENOMIC DNA]</scope>
</reference>
<gene>
    <name evidence="1" type="ORF">vB_PsyM_KIL1_0006</name>
</gene>
<evidence type="ECO:0000313" key="2">
    <source>
        <dbReference type="Proteomes" id="UP000203989"/>
    </source>
</evidence>
<dbReference type="Proteomes" id="UP000203989">
    <property type="component" value="Segment"/>
</dbReference>
<name>A0A142IDF3_9CAUD</name>
<proteinExistence type="predicted"/>
<dbReference type="GeneID" id="28802399"/>
<dbReference type="EMBL" id="KU130126">
    <property type="protein sequence ID" value="AMR57258.1"/>
    <property type="molecule type" value="Genomic_DNA"/>
</dbReference>
<organism evidence="1 2">
    <name type="scientific">Pseudomonas phage vB_PsyM_KIL1</name>
    <dbReference type="NCBI Taxonomy" id="1777065"/>
    <lineage>
        <taxon>Viruses</taxon>
        <taxon>Duplodnaviria</taxon>
        <taxon>Heunggongvirae</taxon>
        <taxon>Uroviricota</taxon>
        <taxon>Caudoviricetes</taxon>
        <taxon>Vandenendeviridae</taxon>
        <taxon>Gorskivirinae</taxon>
        <taxon>Flaumdravirus</taxon>
        <taxon>Flaumdravirus KIL4</taxon>
    </lineage>
</organism>
<sequence length="104" mass="11981">MSFWKRKDTLLGDQNISELTILEWKRLFSLKLFHFHTTEGAKRPPTPAAPPMRVGVNGYPCPLCGSGMKPRGMFGLLFNSFKGCYQSECPNYWRRINIARLEEV</sequence>
<keyword evidence="2" id="KW-1185">Reference proteome</keyword>
<dbReference type="RefSeq" id="YP_009275940.1">
    <property type="nucleotide sequence ID" value="NC_030934.1"/>
</dbReference>
<accession>A0A142IDF3</accession>
<protein>
    <submittedName>
        <fullName evidence="1">Uncharacterized protein</fullName>
    </submittedName>
</protein>